<dbReference type="SUPFAM" id="SSF47240">
    <property type="entry name" value="Ferritin-like"/>
    <property type="match status" value="1"/>
</dbReference>
<dbReference type="InterPro" id="IPR009078">
    <property type="entry name" value="Ferritin-like_SF"/>
</dbReference>
<accession>A0A5C1I8F0</accession>
<sequence>MTDRQLMNKKTPRMVPPYPAQWASDKLTVFFTEHLNRIYCAKAHLAERLLEIADTDSFKDLDTPIKETLGETEKQIARIDGVYAQLQKRYSFENCSGLISLLEDEFTAIHQHNDDEVLRDMCILSYLEYVSGVEKNSMQVLQLTAIEKNNEPMIRFLDEHLNNSKTRHKLYDFLLAKYDNNRQAAISL</sequence>
<evidence type="ECO:0000313" key="2">
    <source>
        <dbReference type="Proteomes" id="UP000251402"/>
    </source>
</evidence>
<protein>
    <submittedName>
        <fullName evidence="1">DUF892 family protein</fullName>
    </submittedName>
</protein>
<dbReference type="AlphaFoldDB" id="A0A5C1I8F0"/>
<dbReference type="OrthoDB" id="793330at2"/>
<name>A0A5C1I8F0_9SPHI</name>
<dbReference type="Proteomes" id="UP000251402">
    <property type="component" value="Chromosome"/>
</dbReference>
<dbReference type="Pfam" id="PF05974">
    <property type="entry name" value="DUF892"/>
    <property type="match status" value="1"/>
</dbReference>
<evidence type="ECO:0000313" key="1">
    <source>
        <dbReference type="EMBL" id="QEM14134.1"/>
    </source>
</evidence>
<dbReference type="InterPro" id="IPR010287">
    <property type="entry name" value="DUF892_YciF-like"/>
</dbReference>
<reference evidence="1" key="1">
    <citation type="submission" date="2019-08" db="EMBL/GenBank/DDBJ databases">
        <title>Comparative genome analysis confer to the adaptation heavy metal polluted environment.</title>
        <authorList>
            <person name="Li Y."/>
        </authorList>
    </citation>
    <scope>NUCLEOTIDE SEQUENCE [LARGE SCALE GENOMIC DNA]</scope>
    <source>
        <strain evidence="1">P1</strain>
    </source>
</reference>
<keyword evidence="2" id="KW-1185">Reference proteome</keyword>
<gene>
    <name evidence="1" type="ORF">DEO27_030320</name>
</gene>
<proteinExistence type="predicted"/>
<organism evidence="1 2">
    <name type="scientific">Mucilaginibacter rubeus</name>
    <dbReference type="NCBI Taxonomy" id="2027860"/>
    <lineage>
        <taxon>Bacteria</taxon>
        <taxon>Pseudomonadati</taxon>
        <taxon>Bacteroidota</taxon>
        <taxon>Sphingobacteriia</taxon>
        <taxon>Sphingobacteriales</taxon>
        <taxon>Sphingobacteriaceae</taxon>
        <taxon>Mucilaginibacter</taxon>
    </lineage>
</organism>
<dbReference type="EMBL" id="CP043450">
    <property type="protein sequence ID" value="QEM14134.1"/>
    <property type="molecule type" value="Genomic_DNA"/>
</dbReference>
<dbReference type="InterPro" id="IPR012347">
    <property type="entry name" value="Ferritin-like"/>
</dbReference>
<dbReference type="KEGG" id="mrub:DEO27_030320"/>
<dbReference type="Gene3D" id="1.20.1260.10">
    <property type="match status" value="1"/>
</dbReference>